<sequence length="186" mass="20145">MSTVPTKRTFSNASTESMKIKDGCSGAVQKKAKVAVSFGNGMENLVPLVREETKLRESVSSAINLDIGHLIAPKMAPQTRDREALDQMVEMHRNKIKPASNVGSLVIGAMHARLLVTASRKAAGGVFLEEEEVEVVLEVVEVAGAEGVAKVVLRQIRILALMNIQVLQMSSPTDERTSSEFHSFTS</sequence>
<keyword evidence="2" id="KW-1185">Reference proteome</keyword>
<accession>A0A1Q3ETV7</accession>
<dbReference type="Proteomes" id="UP000188533">
    <property type="component" value="Unassembled WGS sequence"/>
</dbReference>
<comment type="caution">
    <text evidence="1">The sequence shown here is derived from an EMBL/GenBank/DDBJ whole genome shotgun (WGS) entry which is preliminary data.</text>
</comment>
<evidence type="ECO:0000313" key="1">
    <source>
        <dbReference type="EMBL" id="GAW10617.1"/>
    </source>
</evidence>
<reference evidence="1 2" key="1">
    <citation type="submission" date="2016-08" db="EMBL/GenBank/DDBJ databases">
        <authorList>
            <consortium name="Lentinula edodes genome sequencing consortium"/>
            <person name="Sakamoto Y."/>
            <person name="Nakade K."/>
            <person name="Sato S."/>
            <person name="Yoshida Y."/>
            <person name="Miyazaki K."/>
            <person name="Natsume S."/>
            <person name="Konno N."/>
        </authorList>
    </citation>
    <scope>NUCLEOTIDE SEQUENCE [LARGE SCALE GENOMIC DNA]</scope>
    <source>
        <strain evidence="1 2">NBRC 111202</strain>
    </source>
</reference>
<organism evidence="1 2">
    <name type="scientific">Lentinula edodes</name>
    <name type="common">Shiitake mushroom</name>
    <name type="synonym">Lentinus edodes</name>
    <dbReference type="NCBI Taxonomy" id="5353"/>
    <lineage>
        <taxon>Eukaryota</taxon>
        <taxon>Fungi</taxon>
        <taxon>Dikarya</taxon>
        <taxon>Basidiomycota</taxon>
        <taxon>Agaricomycotina</taxon>
        <taxon>Agaricomycetes</taxon>
        <taxon>Agaricomycetidae</taxon>
        <taxon>Agaricales</taxon>
        <taxon>Marasmiineae</taxon>
        <taxon>Omphalotaceae</taxon>
        <taxon>Lentinula</taxon>
    </lineage>
</organism>
<reference evidence="1 2" key="2">
    <citation type="submission" date="2017-02" db="EMBL/GenBank/DDBJ databases">
        <title>A genome survey and senescence transcriptome analysis in Lentinula edodes.</title>
        <authorList>
            <person name="Sakamoto Y."/>
            <person name="Nakade K."/>
            <person name="Sato S."/>
            <person name="Yoshida Y."/>
            <person name="Miyazaki K."/>
            <person name="Natsume S."/>
            <person name="Konno N."/>
        </authorList>
    </citation>
    <scope>NUCLEOTIDE SEQUENCE [LARGE SCALE GENOMIC DNA]</scope>
    <source>
        <strain evidence="1 2">NBRC 111202</strain>
    </source>
</reference>
<dbReference type="EMBL" id="BDGU01001940">
    <property type="protein sequence ID" value="GAW10617.1"/>
    <property type="molecule type" value="Genomic_DNA"/>
</dbReference>
<protein>
    <submittedName>
        <fullName evidence="1">Uncharacterized protein</fullName>
    </submittedName>
</protein>
<dbReference type="AlphaFoldDB" id="A0A1Q3ETV7"/>
<proteinExistence type="predicted"/>
<gene>
    <name evidence="1" type="ORF">LENED_012905</name>
</gene>
<name>A0A1Q3ETV7_LENED</name>
<evidence type="ECO:0000313" key="2">
    <source>
        <dbReference type="Proteomes" id="UP000188533"/>
    </source>
</evidence>